<sequence length="84" mass="9115">MAESAPNAHACRWRFCTNEYATVDELKSHLFTQHVQEAQPLASQVVESLYPDLKPSNDQTSAAVPSSSFSEAEPSTVYSTAPGV</sequence>
<proteinExistence type="predicted"/>
<evidence type="ECO:0000313" key="3">
    <source>
        <dbReference type="EMBL" id="ORY78006.1"/>
    </source>
</evidence>
<keyword evidence="4" id="KW-1185">Reference proteome</keyword>
<dbReference type="PROSITE" id="PS00028">
    <property type="entry name" value="ZINC_FINGER_C2H2_1"/>
    <property type="match status" value="1"/>
</dbReference>
<name>A0A1Y2F3W8_9BASI</name>
<feature type="compositionally biased region" description="Polar residues" evidence="1">
    <location>
        <begin position="56"/>
        <end position="70"/>
    </location>
</feature>
<comment type="caution">
    <text evidence="3">The sequence shown here is derived from an EMBL/GenBank/DDBJ whole genome shotgun (WGS) entry which is preliminary data.</text>
</comment>
<dbReference type="EMBL" id="MCGR01000030">
    <property type="protein sequence ID" value="ORY78006.1"/>
    <property type="molecule type" value="Genomic_DNA"/>
</dbReference>
<organism evidence="3 4">
    <name type="scientific">Leucosporidium creatinivorum</name>
    <dbReference type="NCBI Taxonomy" id="106004"/>
    <lineage>
        <taxon>Eukaryota</taxon>
        <taxon>Fungi</taxon>
        <taxon>Dikarya</taxon>
        <taxon>Basidiomycota</taxon>
        <taxon>Pucciniomycotina</taxon>
        <taxon>Microbotryomycetes</taxon>
        <taxon>Leucosporidiales</taxon>
        <taxon>Leucosporidium</taxon>
    </lineage>
</organism>
<dbReference type="SUPFAM" id="SSF57667">
    <property type="entry name" value="beta-beta-alpha zinc fingers"/>
    <property type="match status" value="1"/>
</dbReference>
<feature type="region of interest" description="Disordered" evidence="1">
    <location>
        <begin position="51"/>
        <end position="84"/>
    </location>
</feature>
<reference evidence="3 4" key="1">
    <citation type="submission" date="2016-07" db="EMBL/GenBank/DDBJ databases">
        <title>Pervasive Adenine N6-methylation of Active Genes in Fungi.</title>
        <authorList>
            <consortium name="DOE Joint Genome Institute"/>
            <person name="Mondo S.J."/>
            <person name="Dannebaum R.O."/>
            <person name="Kuo R.C."/>
            <person name="Labutti K."/>
            <person name="Haridas S."/>
            <person name="Kuo A."/>
            <person name="Salamov A."/>
            <person name="Ahrendt S.R."/>
            <person name="Lipzen A."/>
            <person name="Sullivan W."/>
            <person name="Andreopoulos W.B."/>
            <person name="Clum A."/>
            <person name="Lindquist E."/>
            <person name="Daum C."/>
            <person name="Ramamoorthy G.K."/>
            <person name="Gryganskyi A."/>
            <person name="Culley D."/>
            <person name="Magnuson J.K."/>
            <person name="James T.Y."/>
            <person name="O'Malley M.A."/>
            <person name="Stajich J.E."/>
            <person name="Spatafora J.W."/>
            <person name="Visel A."/>
            <person name="Grigoriev I.V."/>
        </authorList>
    </citation>
    <scope>NUCLEOTIDE SEQUENCE [LARGE SCALE GENOMIC DNA]</scope>
    <source>
        <strain evidence="3 4">62-1032</strain>
    </source>
</reference>
<dbReference type="InParanoid" id="A0A1Y2F3W8"/>
<dbReference type="AlphaFoldDB" id="A0A1Y2F3W8"/>
<evidence type="ECO:0000259" key="2">
    <source>
        <dbReference type="PROSITE" id="PS00028"/>
    </source>
</evidence>
<dbReference type="InterPro" id="IPR036236">
    <property type="entry name" value="Znf_C2H2_sf"/>
</dbReference>
<accession>A0A1Y2F3W8</accession>
<evidence type="ECO:0000313" key="4">
    <source>
        <dbReference type="Proteomes" id="UP000193467"/>
    </source>
</evidence>
<gene>
    <name evidence="3" type="ORF">BCR35DRAFT_305165</name>
</gene>
<dbReference type="InterPro" id="IPR013087">
    <property type="entry name" value="Znf_C2H2_type"/>
</dbReference>
<protein>
    <recommendedName>
        <fullName evidence="2">C2H2-type domain-containing protein</fullName>
    </recommendedName>
</protein>
<evidence type="ECO:0000256" key="1">
    <source>
        <dbReference type="SAM" id="MobiDB-lite"/>
    </source>
</evidence>
<dbReference type="Proteomes" id="UP000193467">
    <property type="component" value="Unassembled WGS sequence"/>
</dbReference>
<feature type="domain" description="C2H2-type" evidence="2">
    <location>
        <begin position="11"/>
        <end position="34"/>
    </location>
</feature>